<keyword evidence="3" id="KW-1185">Reference proteome</keyword>
<protein>
    <submittedName>
        <fullName evidence="2">Uncharacterized protein</fullName>
    </submittedName>
</protein>
<accession>A0A1B2I898</accession>
<evidence type="ECO:0000313" key="2">
    <source>
        <dbReference type="EMBL" id="ANZ46176.1"/>
    </source>
</evidence>
<dbReference type="AlphaFoldDB" id="A0A1B2I898"/>
<sequence length="100" mass="10981">MPNRKKIARFQPLDRGTAAAILAVRQRDKRAASRGPPYYLLCAAADGAANHQPKTEKGVKQMEPDSFAGQSKQDQGQSHRQANAADLPEPAKRGLPLHRR</sequence>
<evidence type="ECO:0000256" key="1">
    <source>
        <dbReference type="SAM" id="MobiDB-lite"/>
    </source>
</evidence>
<organism evidence="2 3">
    <name type="scientific">Cloacibacillus porcorum</name>
    <dbReference type="NCBI Taxonomy" id="1197717"/>
    <lineage>
        <taxon>Bacteria</taxon>
        <taxon>Thermotogati</taxon>
        <taxon>Synergistota</taxon>
        <taxon>Synergistia</taxon>
        <taxon>Synergistales</taxon>
        <taxon>Synergistaceae</taxon>
        <taxon>Cloacibacillus</taxon>
    </lineage>
</organism>
<proteinExistence type="predicted"/>
<dbReference type="EMBL" id="CP016757">
    <property type="protein sequence ID" value="ANZ46176.1"/>
    <property type="molecule type" value="Genomic_DNA"/>
</dbReference>
<dbReference type="KEGG" id="cpor:BED41_14350"/>
<evidence type="ECO:0000313" key="3">
    <source>
        <dbReference type="Proteomes" id="UP000093044"/>
    </source>
</evidence>
<gene>
    <name evidence="2" type="ORF">BED41_14350</name>
</gene>
<feature type="region of interest" description="Disordered" evidence="1">
    <location>
        <begin position="49"/>
        <end position="100"/>
    </location>
</feature>
<feature type="compositionally biased region" description="Polar residues" evidence="1">
    <location>
        <begin position="68"/>
        <end position="81"/>
    </location>
</feature>
<name>A0A1B2I898_9BACT</name>
<reference evidence="2" key="1">
    <citation type="submission" date="2016-08" db="EMBL/GenBank/DDBJ databases">
        <title>Complete genome of Cloacibacillus porcorum.</title>
        <authorList>
            <person name="Looft T."/>
            <person name="Bayles D.O."/>
            <person name="Alt D.P."/>
        </authorList>
    </citation>
    <scope>NUCLEOTIDE SEQUENCE [LARGE SCALE GENOMIC DNA]</scope>
    <source>
        <strain evidence="2">CL-84</strain>
    </source>
</reference>
<feature type="compositionally biased region" description="Basic and acidic residues" evidence="1">
    <location>
        <begin position="53"/>
        <end position="63"/>
    </location>
</feature>
<dbReference type="Proteomes" id="UP000093044">
    <property type="component" value="Chromosome"/>
</dbReference>
<dbReference type="STRING" id="1197717.BED41_14350"/>